<evidence type="ECO:0000313" key="2">
    <source>
        <dbReference type="EMBL" id="ABB55329.1"/>
    </source>
</evidence>
<feature type="region of interest" description="Disordered" evidence="1">
    <location>
        <begin position="101"/>
        <end position="133"/>
    </location>
</feature>
<dbReference type="AlphaFoldDB" id="Q2XNU3"/>
<gene>
    <name evidence="2" type="ORF">12.t00047</name>
</gene>
<sequence length="304" mass="34187">MEIATFTANKLATTVGANSLAAEVVVPQLTIKIPVAEEVEYEFDQQKFEEYVSSSSSRSASPCRCRNVSSSQKIRRSPDLKNQEINLPIVNATVVRYNGPPTSNETRSADLNSFANKESTTEGALTLSKRARQRQRQHLARQFAKALDQMDGLHYQADLELRKRQVANLSPRPASESSSRSPINEWVRVQRTRSTLEERTQKRRALSAQARAQVQEARRRLQKEVAKKPPPTHQNSPFQSNLSILIISPSQGLGYYKLPHLNSQRPRYAKSYHPRPYHPCEILEVAPTASRGDSRPLDVALCTA</sequence>
<proteinExistence type="predicted"/>
<evidence type="ECO:0000256" key="1">
    <source>
        <dbReference type="SAM" id="MobiDB-lite"/>
    </source>
</evidence>
<feature type="compositionally biased region" description="Polar residues" evidence="1">
    <location>
        <begin position="101"/>
        <end position="123"/>
    </location>
</feature>
<reference evidence="2" key="1">
    <citation type="submission" date="2006-04" db="EMBL/GenBank/DDBJ databases">
        <title>Comparative Sequence and Genetic Analyses of the Asparagus, Onion, and Rice Genomes Reveal Similar Structures, But No Microsynteny.</title>
        <authorList>
            <person name="Jernej J."/>
            <person name="Suzuki G."/>
            <person name="McCallum J."/>
            <person name="Cheung F."/>
            <person name="Arbogast T."/>
            <person name="Tallon L.J."/>
            <person name="Smith S."/>
            <person name="Utterback T."/>
            <person name="Havey M.J."/>
            <person name="Town C.D."/>
        </authorList>
    </citation>
    <scope>NUCLEOTIDE SEQUENCE</scope>
</reference>
<protein>
    <submittedName>
        <fullName evidence="2">Uncharacterized protein</fullName>
    </submittedName>
</protein>
<dbReference type="EMBL" id="AC183409">
    <property type="protein sequence ID" value="ABB55329.1"/>
    <property type="molecule type" value="Genomic_DNA"/>
</dbReference>
<organism evidence="2">
    <name type="scientific">Asparagus officinalis</name>
    <name type="common">Garden asparagus</name>
    <dbReference type="NCBI Taxonomy" id="4686"/>
    <lineage>
        <taxon>Eukaryota</taxon>
        <taxon>Viridiplantae</taxon>
        <taxon>Streptophyta</taxon>
        <taxon>Embryophyta</taxon>
        <taxon>Tracheophyta</taxon>
        <taxon>Spermatophyta</taxon>
        <taxon>Magnoliopsida</taxon>
        <taxon>Liliopsida</taxon>
        <taxon>Asparagales</taxon>
        <taxon>Asparagaceae</taxon>
        <taxon>Asparagoideae</taxon>
        <taxon>Asparagus</taxon>
    </lineage>
</organism>
<name>Q2XNU3_ASPOF</name>
<accession>Q2XNU3</accession>